<feature type="region of interest" description="Disordered" evidence="1">
    <location>
        <begin position="308"/>
        <end position="344"/>
    </location>
</feature>
<name>A0A6V7QBY3_ANACO</name>
<feature type="compositionally biased region" description="Acidic residues" evidence="1">
    <location>
        <begin position="270"/>
        <end position="283"/>
    </location>
</feature>
<proteinExistence type="predicted"/>
<feature type="compositionally biased region" description="Basic and acidic residues" evidence="1">
    <location>
        <begin position="86"/>
        <end position="107"/>
    </location>
</feature>
<dbReference type="AlphaFoldDB" id="A0A6V7QBY3"/>
<feature type="region of interest" description="Disordered" evidence="1">
    <location>
        <begin position="263"/>
        <end position="289"/>
    </location>
</feature>
<feature type="compositionally biased region" description="Polar residues" evidence="1">
    <location>
        <begin position="17"/>
        <end position="28"/>
    </location>
</feature>
<evidence type="ECO:0000313" key="2">
    <source>
        <dbReference type="EMBL" id="CAD1840704.1"/>
    </source>
</evidence>
<accession>A0A6V7QBY3</accession>
<protein>
    <submittedName>
        <fullName evidence="2">Uncharacterized protein</fullName>
    </submittedName>
</protein>
<dbReference type="EMBL" id="LR862135">
    <property type="protein sequence ID" value="CAD1840704.1"/>
    <property type="molecule type" value="Genomic_DNA"/>
</dbReference>
<feature type="region of interest" description="Disordered" evidence="1">
    <location>
        <begin position="77"/>
        <end position="130"/>
    </location>
</feature>
<sequence length="419" mass="48251">MADDNVMNLRNRIVPRNSGNNQASNSENAVERQAVLSVKVETSGQSDQQEPSLAQALGQMMRVLQVLDQNSHKSTARLDAVQFRKGNNEDRPRWSRNKDWNKEKEKNISFVEESSAQDEPNTSDETKDSADETEIYAAEMVKNHQPYKCALLRPAKTSEAKARVAAYTYSFDVSKNDLIFDRLLKDERIQLQEVNMVDIKGKAPADRKTEDDVAYTKRTLRLCIRCKAEMTRRDWEAIIHEKKLYGEWKEFMAFSEEWANIPEAEKSSEDGSEESSNDSEQEVDSVKDKRDLVMQKVLNDYYSRRNEDRNSRMSYPEKLFDSQQRSPGYRPNWQHQARARPEPKFEGMTEGDIEFLDRRLVNELGRVMIDGGTMVNVIPTSFFKKLGKSEDELKPTNTIMTDFTGSGQQQEASLRPSSR</sequence>
<feature type="region of interest" description="Disordered" evidence="1">
    <location>
        <begin position="1"/>
        <end position="28"/>
    </location>
</feature>
<feature type="region of interest" description="Disordered" evidence="1">
    <location>
        <begin position="400"/>
        <end position="419"/>
    </location>
</feature>
<gene>
    <name evidence="2" type="ORF">CB5_LOCUS23915</name>
</gene>
<evidence type="ECO:0000256" key="1">
    <source>
        <dbReference type="SAM" id="MobiDB-lite"/>
    </source>
</evidence>
<organism evidence="2">
    <name type="scientific">Ananas comosus var. bracteatus</name>
    <name type="common">red pineapple</name>
    <dbReference type="NCBI Taxonomy" id="296719"/>
    <lineage>
        <taxon>Eukaryota</taxon>
        <taxon>Viridiplantae</taxon>
        <taxon>Streptophyta</taxon>
        <taxon>Embryophyta</taxon>
        <taxon>Tracheophyta</taxon>
        <taxon>Spermatophyta</taxon>
        <taxon>Magnoliopsida</taxon>
        <taxon>Liliopsida</taxon>
        <taxon>Poales</taxon>
        <taxon>Bromeliaceae</taxon>
        <taxon>Bromelioideae</taxon>
        <taxon>Ananas</taxon>
    </lineage>
</organism>
<reference evidence="2" key="1">
    <citation type="submission" date="2020-07" db="EMBL/GenBank/DDBJ databases">
        <authorList>
            <person name="Lin J."/>
        </authorList>
    </citation>
    <scope>NUCLEOTIDE SEQUENCE</scope>
</reference>